<feature type="binding site" evidence="4">
    <location>
        <position position="141"/>
    </location>
    <ligand>
        <name>substrate</name>
    </ligand>
</feature>
<sequence>MSTLIQHVDLWTPQEIKIDVDILVSDQRIQKIGKNLECEDVDNKINGKRMLAMPGLINSHTHVAMTLFRSYADDVALMDWLENHIWPAEAKLNDEVVYWGSQLAFAEMIRGGTTAFCDMYMHMPQVAKAAVDVGMRGNIARGLAGTSPNGEEALQENVALFHEWHQAENGLIRVMLGPHAPYTCPAKYLEKVIDAAGKDNIEIHIHLSETQGEVETCREKHGLSPIAYMEQLGLFTQPTLAAHCVHVDADDIAIIAEHNVRVAHNPRSNLKLASGVAPVPQMLAANITVGLATDGASSNNKLDMWEEMQTAALIHKGVSYDPTAIPAQAAVELATSGGAHALGYSDLGELKEGHLADIILIDRSGFHWQPQYNVTSLLAYAAQSSDVDTVMINGKLVMQHRQLLTIDEERLRSEITKAQEYFSNLS</sequence>
<name>A0A841QZR8_9FIRM</name>
<dbReference type="EC" id="3.5.4.28" evidence="4"/>
<dbReference type="InterPro" id="IPR006680">
    <property type="entry name" value="Amidohydro-rel"/>
</dbReference>
<comment type="catalytic activity">
    <reaction evidence="4">
        <text>S-adenosyl-L-homocysteine + H2O + H(+) = S-inosyl-L-homocysteine + NH4(+)</text>
        <dbReference type="Rhea" id="RHEA:20716"/>
        <dbReference type="ChEBI" id="CHEBI:15377"/>
        <dbReference type="ChEBI" id="CHEBI:15378"/>
        <dbReference type="ChEBI" id="CHEBI:28938"/>
        <dbReference type="ChEBI" id="CHEBI:57856"/>
        <dbReference type="ChEBI" id="CHEBI:57985"/>
        <dbReference type="EC" id="3.5.4.28"/>
    </reaction>
</comment>
<evidence type="ECO:0000256" key="2">
    <source>
        <dbReference type="ARBA" id="ARBA00022801"/>
    </source>
</evidence>
<dbReference type="Gene3D" id="3.20.20.140">
    <property type="entry name" value="Metal-dependent hydrolases"/>
    <property type="match status" value="1"/>
</dbReference>
<dbReference type="SUPFAM" id="SSF51338">
    <property type="entry name" value="Composite domain of metallo-dependent hydrolases"/>
    <property type="match status" value="1"/>
</dbReference>
<evidence type="ECO:0000256" key="3">
    <source>
        <dbReference type="ARBA" id="ARBA00022833"/>
    </source>
</evidence>
<keyword evidence="2 4" id="KW-0378">Hydrolase</keyword>
<evidence type="ECO:0000256" key="4">
    <source>
        <dbReference type="HAMAP-Rule" id="MF_01281"/>
    </source>
</evidence>
<dbReference type="CDD" id="cd01298">
    <property type="entry name" value="ATZ_TRZ_like"/>
    <property type="match status" value="1"/>
</dbReference>
<dbReference type="HAMAP" id="MF_01281">
    <property type="entry name" value="MTA_SAH_deamin"/>
    <property type="match status" value="1"/>
</dbReference>
<comment type="function">
    <text evidence="4">Catalyzes the deamination of 5-methylthioadenosine and S-adenosyl-L-homocysteine into 5-methylthioinosine and S-inosyl-L-homocysteine, respectively. Is also able to deaminate adenosine.</text>
</comment>
<dbReference type="PANTHER" id="PTHR43794">
    <property type="entry name" value="AMINOHYDROLASE SSNA-RELATED"/>
    <property type="match status" value="1"/>
</dbReference>
<protein>
    <recommendedName>
        <fullName evidence="4">5-methylthioadenosine/S-adenosylhomocysteine deaminase</fullName>
        <shortName evidence="4">MTA/SAH deaminase</shortName>
        <ecNumber evidence="4">3.5.4.28</ecNumber>
        <ecNumber evidence="4">3.5.4.31</ecNumber>
    </recommendedName>
</protein>
<dbReference type="InterPro" id="IPR050287">
    <property type="entry name" value="MTA/SAH_deaminase"/>
</dbReference>
<accession>A0A841QZR8</accession>
<keyword evidence="1 4" id="KW-0479">Metal-binding</keyword>
<evidence type="ECO:0000259" key="5">
    <source>
        <dbReference type="Pfam" id="PF01979"/>
    </source>
</evidence>
<comment type="caution">
    <text evidence="4">Lacks conserved residue(s) required for the propagation of feature annotation.</text>
</comment>
<comment type="catalytic activity">
    <reaction evidence="4">
        <text>S-methyl-5'-thioadenosine + H2O + H(+) = S-methyl-5'-thioinosine + NH4(+)</text>
        <dbReference type="Rhea" id="RHEA:25025"/>
        <dbReference type="ChEBI" id="CHEBI:15377"/>
        <dbReference type="ChEBI" id="CHEBI:15378"/>
        <dbReference type="ChEBI" id="CHEBI:17509"/>
        <dbReference type="ChEBI" id="CHEBI:28938"/>
        <dbReference type="ChEBI" id="CHEBI:48595"/>
        <dbReference type="EC" id="3.5.4.31"/>
    </reaction>
</comment>
<feature type="binding site" evidence="4">
    <location>
        <position position="179"/>
    </location>
    <ligand>
        <name>substrate</name>
    </ligand>
</feature>
<feature type="binding site" evidence="4">
    <location>
        <position position="294"/>
    </location>
    <ligand>
        <name>Zn(2+)</name>
        <dbReference type="ChEBI" id="CHEBI:29105"/>
    </ligand>
</feature>
<comment type="cofactor">
    <cofactor evidence="4">
        <name>Zn(2+)</name>
        <dbReference type="ChEBI" id="CHEBI:29105"/>
    </cofactor>
    <text evidence="4">Binds 1 zinc ion per subunit.</text>
</comment>
<dbReference type="Gene3D" id="2.30.40.10">
    <property type="entry name" value="Urease, subunit C, domain 1"/>
    <property type="match status" value="1"/>
</dbReference>
<evidence type="ECO:0000313" key="6">
    <source>
        <dbReference type="EMBL" id="MBB6477175.1"/>
    </source>
</evidence>
<dbReference type="InterPro" id="IPR011059">
    <property type="entry name" value="Metal-dep_hydrolase_composite"/>
</dbReference>
<feature type="binding site" evidence="4">
    <location>
        <position position="206"/>
    </location>
    <ligand>
        <name>Zn(2+)</name>
        <dbReference type="ChEBI" id="CHEBI:29105"/>
    </ligand>
</feature>
<dbReference type="AlphaFoldDB" id="A0A841QZR8"/>
<dbReference type="GO" id="GO:0090614">
    <property type="term" value="F:5'-methylthioadenosine deaminase activity"/>
    <property type="evidence" value="ECO:0007669"/>
    <property type="project" value="UniProtKB-UniRule"/>
</dbReference>
<dbReference type="FunFam" id="3.20.20.140:FF:000014">
    <property type="entry name" value="5-methylthioadenosine/S-adenosylhomocysteine deaminase"/>
    <property type="match status" value="1"/>
</dbReference>
<dbReference type="PANTHER" id="PTHR43794:SF11">
    <property type="entry name" value="AMIDOHYDROLASE-RELATED DOMAIN-CONTAINING PROTEIN"/>
    <property type="match status" value="1"/>
</dbReference>
<keyword evidence="3 4" id="KW-0862">Zinc</keyword>
<organism evidence="6 7">
    <name type="scientific">Negativicoccus succinicivorans</name>
    <dbReference type="NCBI Taxonomy" id="620903"/>
    <lineage>
        <taxon>Bacteria</taxon>
        <taxon>Bacillati</taxon>
        <taxon>Bacillota</taxon>
        <taxon>Negativicutes</taxon>
        <taxon>Veillonellales</taxon>
        <taxon>Veillonellaceae</taxon>
        <taxon>Negativicoccus</taxon>
    </lineage>
</organism>
<reference evidence="6 7" key="1">
    <citation type="submission" date="2020-08" db="EMBL/GenBank/DDBJ databases">
        <title>Genomic Encyclopedia of Type Strains, Phase IV (KMG-IV): sequencing the most valuable type-strain genomes for metagenomic binning, comparative biology and taxonomic classification.</title>
        <authorList>
            <person name="Goeker M."/>
        </authorList>
    </citation>
    <scope>NUCLEOTIDE SEQUENCE [LARGE SCALE GENOMIC DNA]</scope>
    <source>
        <strain evidence="6 7">DSM 21255</strain>
    </source>
</reference>
<keyword evidence="7" id="KW-1185">Reference proteome</keyword>
<dbReference type="EC" id="3.5.4.31" evidence="4"/>
<proteinExistence type="inferred from homology"/>
<dbReference type="SUPFAM" id="SSF51556">
    <property type="entry name" value="Metallo-dependent hydrolases"/>
    <property type="match status" value="1"/>
</dbReference>
<comment type="caution">
    <text evidence="6">The sequence shown here is derived from an EMBL/GenBank/DDBJ whole genome shotgun (WGS) entry which is preliminary data.</text>
</comment>
<dbReference type="Pfam" id="PF01979">
    <property type="entry name" value="Amidohydro_1"/>
    <property type="match status" value="1"/>
</dbReference>
<evidence type="ECO:0000256" key="1">
    <source>
        <dbReference type="ARBA" id="ARBA00022723"/>
    </source>
</evidence>
<dbReference type="GO" id="GO:0046872">
    <property type="term" value="F:metal ion binding"/>
    <property type="evidence" value="ECO:0007669"/>
    <property type="project" value="UniProtKB-KW"/>
</dbReference>
<feature type="binding site" evidence="4">
    <location>
        <position position="60"/>
    </location>
    <ligand>
        <name>Zn(2+)</name>
        <dbReference type="ChEBI" id="CHEBI:29105"/>
    </ligand>
</feature>
<dbReference type="EMBL" id="JACHHI010000001">
    <property type="protein sequence ID" value="MBB6477175.1"/>
    <property type="molecule type" value="Genomic_DNA"/>
</dbReference>
<feature type="domain" description="Amidohydrolase-related" evidence="5">
    <location>
        <begin position="52"/>
        <end position="397"/>
    </location>
</feature>
<feature type="binding site" evidence="4">
    <location>
        <position position="89"/>
    </location>
    <ligand>
        <name>substrate</name>
    </ligand>
</feature>
<feature type="binding site" evidence="4">
    <location>
        <position position="62"/>
    </location>
    <ligand>
        <name>Zn(2+)</name>
        <dbReference type="ChEBI" id="CHEBI:29105"/>
    </ligand>
</feature>
<feature type="binding site" evidence="4">
    <location>
        <position position="294"/>
    </location>
    <ligand>
        <name>substrate</name>
    </ligand>
</feature>
<dbReference type="GeneID" id="93485486"/>
<dbReference type="InterPro" id="IPR032466">
    <property type="entry name" value="Metal_Hydrolase"/>
</dbReference>
<evidence type="ECO:0000313" key="7">
    <source>
        <dbReference type="Proteomes" id="UP000591941"/>
    </source>
</evidence>
<dbReference type="InterPro" id="IPR023512">
    <property type="entry name" value="Deaminase_MtaD/DadD"/>
</dbReference>
<comment type="similarity">
    <text evidence="4">Belongs to the metallo-dependent hydrolases superfamily. MTA/SAH deaminase family.</text>
</comment>
<dbReference type="Proteomes" id="UP000591941">
    <property type="component" value="Unassembled WGS sequence"/>
</dbReference>
<dbReference type="RefSeq" id="WP_159821928.1">
    <property type="nucleotide sequence ID" value="NZ_CABWNB010000001.1"/>
</dbReference>
<dbReference type="GO" id="GO:0050270">
    <property type="term" value="F:S-adenosylhomocysteine deaminase activity"/>
    <property type="evidence" value="ECO:0007669"/>
    <property type="project" value="UniProtKB-UniRule"/>
</dbReference>
<gene>
    <name evidence="4" type="primary">mtaD</name>
    <name evidence="6" type="ORF">HNR45_000197</name>
</gene>
<dbReference type="OrthoDB" id="9807210at2"/>
<feature type="binding site" evidence="4">
    <location>
        <position position="209"/>
    </location>
    <ligand>
        <name>substrate</name>
    </ligand>
</feature>